<feature type="compositionally biased region" description="Pro residues" evidence="1">
    <location>
        <begin position="166"/>
        <end position="175"/>
    </location>
</feature>
<dbReference type="AlphaFoldDB" id="A0A7J7XHM2"/>
<proteinExistence type="predicted"/>
<dbReference type="Proteomes" id="UP000527355">
    <property type="component" value="Unassembled WGS sequence"/>
</dbReference>
<dbReference type="EMBL" id="JABWUV010000006">
    <property type="protein sequence ID" value="KAF6349217.1"/>
    <property type="molecule type" value="Genomic_DNA"/>
</dbReference>
<feature type="region of interest" description="Disordered" evidence="1">
    <location>
        <begin position="134"/>
        <end position="175"/>
    </location>
</feature>
<sequence>MWRRSGPLPPLPLPPRPSSHSAWARLESRGDKARGAPCFPPPPGPLSRRLAHSALASRAPAFGRYSPPLCRGNKMATSAARAPCARTRPPPSRPLVWRQRLAWGVRAHRAPGLSLPRPGLLSVAALRVRARAGNTHPLLRPRASGSAGQERLSPPSSSPPLLLFVPLPPRIPGGS</sequence>
<gene>
    <name evidence="2" type="ORF">mMyoMyo1_011767</name>
</gene>
<organism evidence="2 3">
    <name type="scientific">Myotis myotis</name>
    <name type="common">Greater mouse-eared bat</name>
    <name type="synonym">Vespertilio myotis</name>
    <dbReference type="NCBI Taxonomy" id="51298"/>
    <lineage>
        <taxon>Eukaryota</taxon>
        <taxon>Metazoa</taxon>
        <taxon>Chordata</taxon>
        <taxon>Craniata</taxon>
        <taxon>Vertebrata</taxon>
        <taxon>Euteleostomi</taxon>
        <taxon>Mammalia</taxon>
        <taxon>Eutheria</taxon>
        <taxon>Laurasiatheria</taxon>
        <taxon>Chiroptera</taxon>
        <taxon>Yangochiroptera</taxon>
        <taxon>Vespertilionidae</taxon>
        <taxon>Myotis</taxon>
    </lineage>
</organism>
<comment type="caution">
    <text evidence="2">The sequence shown here is derived from an EMBL/GenBank/DDBJ whole genome shotgun (WGS) entry which is preliminary data.</text>
</comment>
<accession>A0A7J7XHM2</accession>
<evidence type="ECO:0000313" key="2">
    <source>
        <dbReference type="EMBL" id="KAF6349217.1"/>
    </source>
</evidence>
<evidence type="ECO:0000256" key="1">
    <source>
        <dbReference type="SAM" id="MobiDB-lite"/>
    </source>
</evidence>
<name>A0A7J7XHM2_MYOMY</name>
<reference evidence="2 3" key="1">
    <citation type="journal article" date="2020" name="Nature">
        <title>Six reference-quality genomes reveal evolution of bat adaptations.</title>
        <authorList>
            <person name="Jebb D."/>
            <person name="Huang Z."/>
            <person name="Pippel M."/>
            <person name="Hughes G.M."/>
            <person name="Lavrichenko K."/>
            <person name="Devanna P."/>
            <person name="Winkler S."/>
            <person name="Jermiin L.S."/>
            <person name="Skirmuntt E.C."/>
            <person name="Katzourakis A."/>
            <person name="Burkitt-Gray L."/>
            <person name="Ray D.A."/>
            <person name="Sullivan K.A.M."/>
            <person name="Roscito J.G."/>
            <person name="Kirilenko B.M."/>
            <person name="Davalos L.M."/>
            <person name="Corthals A.P."/>
            <person name="Power M.L."/>
            <person name="Jones G."/>
            <person name="Ransome R.D."/>
            <person name="Dechmann D.K.N."/>
            <person name="Locatelli A.G."/>
            <person name="Puechmaille S.J."/>
            <person name="Fedrigo O."/>
            <person name="Jarvis E.D."/>
            <person name="Hiller M."/>
            <person name="Vernes S.C."/>
            <person name="Myers E.W."/>
            <person name="Teeling E.C."/>
        </authorList>
    </citation>
    <scope>NUCLEOTIDE SEQUENCE [LARGE SCALE GENOMIC DNA]</scope>
    <source>
        <strain evidence="2">MMyoMyo1</strain>
        <tissue evidence="2">Flight muscle</tissue>
    </source>
</reference>
<protein>
    <submittedName>
        <fullName evidence="2">Uncharacterized protein</fullName>
    </submittedName>
</protein>
<evidence type="ECO:0000313" key="3">
    <source>
        <dbReference type="Proteomes" id="UP000527355"/>
    </source>
</evidence>
<feature type="compositionally biased region" description="Low complexity" evidence="1">
    <location>
        <begin position="152"/>
        <end position="165"/>
    </location>
</feature>
<feature type="region of interest" description="Disordered" evidence="1">
    <location>
        <begin position="1"/>
        <end position="47"/>
    </location>
</feature>
<keyword evidence="3" id="KW-1185">Reference proteome</keyword>
<feature type="compositionally biased region" description="Pro residues" evidence="1">
    <location>
        <begin position="7"/>
        <end position="17"/>
    </location>
</feature>